<dbReference type="KEGG" id="slau:SLA_1370"/>
<accession>A0A160NUR5</accession>
<gene>
    <name evidence="2" type="ORF">SLA_1370</name>
</gene>
<feature type="region of interest" description="Disordered" evidence="1">
    <location>
        <begin position="61"/>
        <end position="84"/>
    </location>
</feature>
<evidence type="ECO:0000313" key="2">
    <source>
        <dbReference type="EMBL" id="BAU82309.1"/>
    </source>
</evidence>
<feature type="compositionally biased region" description="Basic and acidic residues" evidence="1">
    <location>
        <begin position="67"/>
        <end position="84"/>
    </location>
</feature>
<proteinExistence type="predicted"/>
<name>A0A160NUR5_STRLU</name>
<protein>
    <submittedName>
        <fullName evidence="2">Uncharacterized protein</fullName>
    </submittedName>
</protein>
<reference evidence="2 3" key="1">
    <citation type="journal article" date="2016" name="Genome Announc.">
        <title>Complete Genome Sequence of Thiostrepton-Producing Streptomyces laurentii ATCC 31255.</title>
        <authorList>
            <person name="Doi K."/>
            <person name="Fujino Y."/>
            <person name="Nagayoshi Y."/>
            <person name="Ohshima T."/>
            <person name="Ogata S."/>
        </authorList>
    </citation>
    <scope>NUCLEOTIDE SEQUENCE [LARGE SCALE GENOMIC DNA]</scope>
    <source>
        <strain evidence="2 3">ATCC 31255</strain>
    </source>
</reference>
<dbReference type="Proteomes" id="UP000217676">
    <property type="component" value="Chromosome"/>
</dbReference>
<sequence>MIAHNQPIVASSHACVPSLGPSSTRRIPGGAIRVRAPRGAAGAAARPGTVRLAAPVDAPVDAPVSWDRTRGRTVEEDRAGESPA</sequence>
<dbReference type="AlphaFoldDB" id="A0A160NUR5"/>
<evidence type="ECO:0000313" key="3">
    <source>
        <dbReference type="Proteomes" id="UP000217676"/>
    </source>
</evidence>
<keyword evidence="3" id="KW-1185">Reference proteome</keyword>
<organism evidence="2 3">
    <name type="scientific">Streptomyces laurentii</name>
    <dbReference type="NCBI Taxonomy" id="39478"/>
    <lineage>
        <taxon>Bacteria</taxon>
        <taxon>Bacillati</taxon>
        <taxon>Actinomycetota</taxon>
        <taxon>Actinomycetes</taxon>
        <taxon>Kitasatosporales</taxon>
        <taxon>Streptomycetaceae</taxon>
        <taxon>Streptomyces</taxon>
    </lineage>
</organism>
<evidence type="ECO:0000256" key="1">
    <source>
        <dbReference type="SAM" id="MobiDB-lite"/>
    </source>
</evidence>
<dbReference type="EMBL" id="AP017424">
    <property type="protein sequence ID" value="BAU82309.1"/>
    <property type="molecule type" value="Genomic_DNA"/>
</dbReference>